<dbReference type="OrthoDB" id="9778572at2"/>
<sequence>MPPPGTAPPPTQPYAAASPTAQPSPNTVADFLAAFGGDVEAAVAALRAHHPTTGAGISPIPSRPRRQRSGDHIITVTDLQKTYRMARQRVAALGGVSLEIDRGEFVALTGASGSGKSTLLQLIGGLDKPSGGSVVVDGVNIGKLSDAKLSRFRNQTIGFVFQFFYLQPFLRLTTNTEVPGMFARAPRKQRRAHAQALIDEVGLGDRSRHLPREMSGGQMQRAAIARALLNRPPILLADEPTGNLDSATGASIIELFERIRDEFGTTVVIVTHDDDLARRADRTIRLSDGRIVPQGVVA</sequence>
<dbReference type="Pfam" id="PF00005">
    <property type="entry name" value="ABC_tran"/>
    <property type="match status" value="1"/>
</dbReference>
<evidence type="ECO:0000256" key="2">
    <source>
        <dbReference type="ARBA" id="ARBA00022741"/>
    </source>
</evidence>
<organism evidence="6 7">
    <name type="scientific">Knoellia remsis</name>
    <dbReference type="NCBI Taxonomy" id="407159"/>
    <lineage>
        <taxon>Bacteria</taxon>
        <taxon>Bacillati</taxon>
        <taxon>Actinomycetota</taxon>
        <taxon>Actinomycetes</taxon>
        <taxon>Micrococcales</taxon>
        <taxon>Intrasporangiaceae</taxon>
        <taxon>Knoellia</taxon>
    </lineage>
</organism>
<dbReference type="GO" id="GO:0016887">
    <property type="term" value="F:ATP hydrolysis activity"/>
    <property type="evidence" value="ECO:0007669"/>
    <property type="project" value="InterPro"/>
</dbReference>
<keyword evidence="7" id="KW-1185">Reference proteome</keyword>
<dbReference type="PANTHER" id="PTHR24220">
    <property type="entry name" value="IMPORT ATP-BINDING PROTEIN"/>
    <property type="match status" value="1"/>
</dbReference>
<dbReference type="CDD" id="cd03255">
    <property type="entry name" value="ABC_MJ0796_LolCDE_FtsE"/>
    <property type="match status" value="1"/>
</dbReference>
<evidence type="ECO:0000256" key="4">
    <source>
        <dbReference type="SAM" id="MobiDB-lite"/>
    </source>
</evidence>
<evidence type="ECO:0000313" key="7">
    <source>
        <dbReference type="Proteomes" id="UP000237822"/>
    </source>
</evidence>
<dbReference type="FunFam" id="3.40.50.300:FF:000032">
    <property type="entry name" value="Export ABC transporter ATP-binding protein"/>
    <property type="match status" value="1"/>
</dbReference>
<feature type="compositionally biased region" description="Low complexity" evidence="4">
    <location>
        <begin position="13"/>
        <end position="23"/>
    </location>
</feature>
<comment type="caution">
    <text evidence="6">The sequence shown here is derived from an EMBL/GenBank/DDBJ whole genome shotgun (WGS) entry which is preliminary data.</text>
</comment>
<dbReference type="InterPro" id="IPR027417">
    <property type="entry name" value="P-loop_NTPase"/>
</dbReference>
<dbReference type="SUPFAM" id="SSF52540">
    <property type="entry name" value="P-loop containing nucleoside triphosphate hydrolases"/>
    <property type="match status" value="1"/>
</dbReference>
<evidence type="ECO:0000256" key="1">
    <source>
        <dbReference type="ARBA" id="ARBA00022448"/>
    </source>
</evidence>
<reference evidence="6 7" key="1">
    <citation type="submission" date="2018-03" db="EMBL/GenBank/DDBJ databases">
        <title>Genomic Encyclopedia of Archaeal and Bacterial Type Strains, Phase II (KMG-II): from individual species to whole genera.</title>
        <authorList>
            <person name="Goeker M."/>
        </authorList>
    </citation>
    <scope>NUCLEOTIDE SEQUENCE [LARGE SCALE GENOMIC DNA]</scope>
    <source>
        <strain evidence="6 7">ATCC BAA-1496</strain>
    </source>
</reference>
<keyword evidence="2" id="KW-0547">Nucleotide-binding</keyword>
<dbReference type="PANTHER" id="PTHR24220:SF86">
    <property type="entry name" value="ABC TRANSPORTER ABCH.1"/>
    <property type="match status" value="1"/>
</dbReference>
<dbReference type="PROSITE" id="PS00211">
    <property type="entry name" value="ABC_TRANSPORTER_1"/>
    <property type="match status" value="1"/>
</dbReference>
<dbReference type="Proteomes" id="UP000237822">
    <property type="component" value="Unassembled WGS sequence"/>
</dbReference>
<evidence type="ECO:0000313" key="6">
    <source>
        <dbReference type="EMBL" id="PRY61289.1"/>
    </source>
</evidence>
<evidence type="ECO:0000259" key="5">
    <source>
        <dbReference type="PROSITE" id="PS50893"/>
    </source>
</evidence>
<dbReference type="GO" id="GO:0005524">
    <property type="term" value="F:ATP binding"/>
    <property type="evidence" value="ECO:0007669"/>
    <property type="project" value="UniProtKB-KW"/>
</dbReference>
<dbReference type="GO" id="GO:0005886">
    <property type="term" value="C:plasma membrane"/>
    <property type="evidence" value="ECO:0007669"/>
    <property type="project" value="TreeGrafter"/>
</dbReference>
<name>A0A2T0UTM9_9MICO</name>
<dbReference type="GO" id="GO:0098796">
    <property type="term" value="C:membrane protein complex"/>
    <property type="evidence" value="ECO:0007669"/>
    <property type="project" value="UniProtKB-ARBA"/>
</dbReference>
<feature type="region of interest" description="Disordered" evidence="4">
    <location>
        <begin position="1"/>
        <end position="23"/>
    </location>
</feature>
<keyword evidence="1" id="KW-0813">Transport</keyword>
<dbReference type="InterPro" id="IPR015854">
    <property type="entry name" value="ABC_transpr_LolD-like"/>
</dbReference>
<dbReference type="PROSITE" id="PS50893">
    <property type="entry name" value="ABC_TRANSPORTER_2"/>
    <property type="match status" value="1"/>
</dbReference>
<gene>
    <name evidence="6" type="ORF">BCF74_10637</name>
</gene>
<keyword evidence="3 6" id="KW-0067">ATP-binding</keyword>
<dbReference type="InterPro" id="IPR003593">
    <property type="entry name" value="AAA+_ATPase"/>
</dbReference>
<accession>A0A2T0UTM9</accession>
<dbReference type="AlphaFoldDB" id="A0A2T0UTM9"/>
<feature type="domain" description="ABC transporter" evidence="5">
    <location>
        <begin position="74"/>
        <end position="298"/>
    </location>
</feature>
<protein>
    <submittedName>
        <fullName evidence="6">Putative ABC transport system ATP-binding protein</fullName>
    </submittedName>
</protein>
<evidence type="ECO:0000256" key="3">
    <source>
        <dbReference type="ARBA" id="ARBA00022840"/>
    </source>
</evidence>
<dbReference type="Gene3D" id="3.40.50.300">
    <property type="entry name" value="P-loop containing nucleotide triphosphate hydrolases"/>
    <property type="match status" value="1"/>
</dbReference>
<dbReference type="EMBL" id="PVTI01000006">
    <property type="protein sequence ID" value="PRY61289.1"/>
    <property type="molecule type" value="Genomic_DNA"/>
</dbReference>
<dbReference type="SMART" id="SM00382">
    <property type="entry name" value="AAA"/>
    <property type="match status" value="1"/>
</dbReference>
<feature type="compositionally biased region" description="Pro residues" evidence="4">
    <location>
        <begin position="1"/>
        <end position="12"/>
    </location>
</feature>
<dbReference type="InterPro" id="IPR017911">
    <property type="entry name" value="MacB-like_ATP-bd"/>
</dbReference>
<dbReference type="InterPro" id="IPR017871">
    <property type="entry name" value="ABC_transporter-like_CS"/>
</dbReference>
<dbReference type="InterPro" id="IPR003439">
    <property type="entry name" value="ABC_transporter-like_ATP-bd"/>
</dbReference>
<dbReference type="GO" id="GO:0022857">
    <property type="term" value="F:transmembrane transporter activity"/>
    <property type="evidence" value="ECO:0007669"/>
    <property type="project" value="TreeGrafter"/>
</dbReference>
<proteinExistence type="predicted"/>